<dbReference type="Pfam" id="PF07522">
    <property type="entry name" value="DRMBL"/>
    <property type="match status" value="1"/>
</dbReference>
<dbReference type="FunFam" id="3.40.50.12650:FF:000001">
    <property type="entry name" value="DNA cross-link repair 1A"/>
    <property type="match status" value="1"/>
</dbReference>
<evidence type="ECO:0000256" key="10">
    <source>
        <dbReference type="ARBA" id="ARBA00023242"/>
    </source>
</evidence>
<keyword evidence="6 13" id="KW-0227">DNA damage</keyword>
<comment type="catalytic activity">
    <reaction evidence="1">
        <text>a beta-lactam + H2O = a substituted beta-amino acid</text>
        <dbReference type="Rhea" id="RHEA:20401"/>
        <dbReference type="ChEBI" id="CHEBI:15377"/>
        <dbReference type="ChEBI" id="CHEBI:35627"/>
        <dbReference type="ChEBI" id="CHEBI:140347"/>
        <dbReference type="EC" id="3.5.2.6"/>
    </reaction>
</comment>
<dbReference type="PROSITE" id="PS51908">
    <property type="entry name" value="ZF_UBZ4"/>
    <property type="match status" value="1"/>
</dbReference>
<evidence type="ECO:0000256" key="1">
    <source>
        <dbReference type="ARBA" id="ARBA00001526"/>
    </source>
</evidence>
<keyword evidence="9 13" id="KW-0234">DNA repair</keyword>
<feature type="compositionally biased region" description="Polar residues" evidence="14">
    <location>
        <begin position="205"/>
        <end position="272"/>
    </location>
</feature>
<accession>A0A8C5Q228</accession>
<evidence type="ECO:0000256" key="5">
    <source>
        <dbReference type="ARBA" id="ARBA00022723"/>
    </source>
</evidence>
<feature type="compositionally biased region" description="Polar residues" evidence="14">
    <location>
        <begin position="74"/>
        <end position="101"/>
    </location>
</feature>
<dbReference type="FunFam" id="3.60.15.10:FF:000010">
    <property type="entry name" value="DNA cross-link repair 1A"/>
    <property type="match status" value="1"/>
</dbReference>
<dbReference type="Ensembl" id="ENSLLET00000031884.1">
    <property type="protein sequence ID" value="ENSLLEP00000030706.1"/>
    <property type="gene ID" value="ENSLLEG00000019434.1"/>
</dbReference>
<dbReference type="GO" id="GO:0036297">
    <property type="term" value="P:interstrand cross-link repair"/>
    <property type="evidence" value="ECO:0007669"/>
    <property type="project" value="TreeGrafter"/>
</dbReference>
<organism evidence="16 17">
    <name type="scientific">Leptobrachium leishanense</name>
    <name type="common">Leishan spiny toad</name>
    <dbReference type="NCBI Taxonomy" id="445787"/>
    <lineage>
        <taxon>Eukaryota</taxon>
        <taxon>Metazoa</taxon>
        <taxon>Chordata</taxon>
        <taxon>Craniata</taxon>
        <taxon>Vertebrata</taxon>
        <taxon>Euteleostomi</taxon>
        <taxon>Amphibia</taxon>
        <taxon>Batrachia</taxon>
        <taxon>Anura</taxon>
        <taxon>Pelobatoidea</taxon>
        <taxon>Megophryidae</taxon>
        <taxon>Leptobrachium</taxon>
    </lineage>
</organism>
<dbReference type="GO" id="GO:0008270">
    <property type="term" value="F:zinc ion binding"/>
    <property type="evidence" value="ECO:0007669"/>
    <property type="project" value="UniProtKB-KW"/>
</dbReference>
<feature type="compositionally biased region" description="Acidic residues" evidence="14">
    <location>
        <begin position="1"/>
        <end position="11"/>
    </location>
</feature>
<reference evidence="16" key="1">
    <citation type="submission" date="2025-08" db="UniProtKB">
        <authorList>
            <consortium name="Ensembl"/>
        </authorList>
    </citation>
    <scope>IDENTIFICATION</scope>
</reference>
<dbReference type="PANTHER" id="PTHR23240:SF6">
    <property type="entry name" value="DNA CROSS-LINK REPAIR 1A PROTEIN"/>
    <property type="match status" value="1"/>
</dbReference>
<feature type="region of interest" description="Disordered" evidence="14">
    <location>
        <begin position="464"/>
        <end position="607"/>
    </location>
</feature>
<evidence type="ECO:0000313" key="16">
    <source>
        <dbReference type="Ensembl" id="ENSLLEP00000030706.1"/>
    </source>
</evidence>
<keyword evidence="17" id="KW-1185">Reference proteome</keyword>
<dbReference type="Gene3D" id="3.40.50.12650">
    <property type="match status" value="1"/>
</dbReference>
<dbReference type="InterPro" id="IPR011084">
    <property type="entry name" value="DRMBL"/>
</dbReference>
<dbReference type="EC" id="3.5.2.6" evidence="4"/>
<dbReference type="PANTHER" id="PTHR23240">
    <property type="entry name" value="DNA CROSS-LINK REPAIR PROTEIN PSO2/SNM1-RELATED"/>
    <property type="match status" value="1"/>
</dbReference>
<evidence type="ECO:0000256" key="2">
    <source>
        <dbReference type="ARBA" id="ARBA00004123"/>
    </source>
</evidence>
<evidence type="ECO:0000313" key="17">
    <source>
        <dbReference type="Proteomes" id="UP000694569"/>
    </source>
</evidence>
<comment type="similarity">
    <text evidence="3">Belongs to the DNA repair metallo-beta-lactamase (DRMBL) family.</text>
</comment>
<dbReference type="Gene3D" id="3.60.15.10">
    <property type="entry name" value="Ribonuclease Z/Hydroxyacylglutathione hydrolase-like"/>
    <property type="match status" value="1"/>
</dbReference>
<dbReference type="InterPro" id="IPR001279">
    <property type="entry name" value="Metallo-B-lactamas"/>
</dbReference>
<evidence type="ECO:0000256" key="3">
    <source>
        <dbReference type="ARBA" id="ARBA00010304"/>
    </source>
</evidence>
<evidence type="ECO:0000256" key="4">
    <source>
        <dbReference type="ARBA" id="ARBA00012865"/>
    </source>
</evidence>
<dbReference type="SMART" id="SM00849">
    <property type="entry name" value="Lactamase_B"/>
    <property type="match status" value="1"/>
</dbReference>
<keyword evidence="10" id="KW-0539">Nucleus</keyword>
<evidence type="ECO:0000256" key="6">
    <source>
        <dbReference type="ARBA" id="ARBA00022763"/>
    </source>
</evidence>
<feature type="compositionally biased region" description="Basic and acidic residues" evidence="14">
    <location>
        <begin position="497"/>
        <end position="507"/>
    </location>
</feature>
<dbReference type="GO" id="GO:0003684">
    <property type="term" value="F:damaged DNA binding"/>
    <property type="evidence" value="ECO:0007669"/>
    <property type="project" value="TreeGrafter"/>
</dbReference>
<protein>
    <recommendedName>
        <fullName evidence="11">DNA cross-link repair 1A protein</fullName>
        <ecNumber evidence="4">3.5.2.6</ecNumber>
    </recommendedName>
    <alternativeName>
        <fullName evidence="12">SNM1 homolog A</fullName>
    </alternativeName>
</protein>
<evidence type="ECO:0000256" key="14">
    <source>
        <dbReference type="SAM" id="MobiDB-lite"/>
    </source>
</evidence>
<comment type="subcellular location">
    <subcellularLocation>
        <location evidence="2">Nucleus</location>
    </subcellularLocation>
</comment>
<dbReference type="Proteomes" id="UP000694569">
    <property type="component" value="Unplaced"/>
</dbReference>
<keyword evidence="8" id="KW-0862">Zinc</keyword>
<feature type="compositionally biased region" description="Basic and acidic residues" evidence="14">
    <location>
        <begin position="525"/>
        <end position="535"/>
    </location>
</feature>
<evidence type="ECO:0000256" key="13">
    <source>
        <dbReference type="PROSITE-ProRule" id="PRU01256"/>
    </source>
</evidence>
<sequence>MSENEISEDDIWGYKSIRKSKTSHGAARTAASETGNQQRAKKAAPAEKAKRAKRKAPSKGKASSGGSTQDRDNAGQQNEQSQAPQSTACTPTRKNCVQSPRTPVPRHSGHCPSCQMPFSILLVETPRWHVSECLDTPSPAEKECPHGITCDSTISSHYKKFTHFQLAQSRAVEDSDSSFIYSSVQPCLEAAESSTTSASGHGVQVDSSEPQTPEATHQCSHVTSSQKSTQSRSPASSQGSVKQTSLDAWLSSPSKNASQGSPENLAGTQTGCTDPAVDPGVPQQDWGDRNISYSPLQSDEELFSDDSSSVKSLFLDEAAENDLPRDTQSLDRGWWQQQGTADALLPERVSGQLDASQEESAPVLEDWSEWDLQPPELSGFSPQQVNEPIISSTQIDKVSLHREVQSQGSGHHLGGSVSRPAVIDCGKSLTQGSTTMPSTQNAVPAKATKQMDIGVLFGFKPKKPALPLKPQSLNERTDPVRKKPAPRKALRSLGDPEALHEMTDPMCKKPAPRKRKALSSLGDPEALHEMTDPVCKKPAPRKRKALSSLGDPEALHETTDPVCKKPAPRKRKAQSSLGDPEALNENPTENGNQKRWKKFRQNSTGEEGKAKRRCPFYKKIPGTNFTVDAFQYGQIEGCSAYFLTHFHSDHYGGLTKKFRFPIYCSKITGNLVRSKLRVEQEFINVLPMDTECMVDNVRVVLLDANHCPGAVLLLFILPDGTNVLHTGDFRADPSMENYPPLIGRKIHSLYLDTTYCSPEYTFPPQQEVIQFAANTAFEMVTLHPRTLVVCGTYSVGKEKVFLAVAEVLGCKASMSQDKYKTMQCLESEEIRSLVTTDWHSTPLHILPMMQLNFKGLYAHLNKFSGKYDRVLAFKPTGWTYSDRCSSVENIRPESRGKVTLYGVPYSEHSSYLEMKRFVQWCKPQKIIPTVNMGSPKSRSTMEKHFKEWSAEVAYKPARKKP</sequence>
<dbReference type="InterPro" id="IPR006642">
    <property type="entry name" value="Rad18_UBZ4"/>
</dbReference>
<dbReference type="AlphaFoldDB" id="A0A8C5Q228"/>
<dbReference type="GO" id="GO:0035312">
    <property type="term" value="F:5'-3' DNA exonuclease activity"/>
    <property type="evidence" value="ECO:0007669"/>
    <property type="project" value="TreeGrafter"/>
</dbReference>
<dbReference type="GO" id="GO:0006303">
    <property type="term" value="P:double-strand break repair via nonhomologous end joining"/>
    <property type="evidence" value="ECO:0007669"/>
    <property type="project" value="TreeGrafter"/>
</dbReference>
<evidence type="ECO:0000256" key="8">
    <source>
        <dbReference type="ARBA" id="ARBA00022833"/>
    </source>
</evidence>
<dbReference type="OrthoDB" id="262529at2759"/>
<dbReference type="InterPro" id="IPR036866">
    <property type="entry name" value="RibonucZ/Hydroxyglut_hydro"/>
</dbReference>
<evidence type="ECO:0000256" key="7">
    <source>
        <dbReference type="ARBA" id="ARBA00022771"/>
    </source>
</evidence>
<dbReference type="GeneTree" id="ENSGT00940000158766"/>
<name>A0A8C5Q228_9ANUR</name>
<evidence type="ECO:0000256" key="11">
    <source>
        <dbReference type="ARBA" id="ARBA00069609"/>
    </source>
</evidence>
<proteinExistence type="inferred from homology"/>
<evidence type="ECO:0000259" key="15">
    <source>
        <dbReference type="PROSITE" id="PS51908"/>
    </source>
</evidence>
<keyword evidence="7 13" id="KW-0863">Zinc-finger</keyword>
<feature type="domain" description="UBZ4-type" evidence="15">
    <location>
        <begin position="108"/>
        <end position="138"/>
    </location>
</feature>
<keyword evidence="5" id="KW-0479">Metal-binding</keyword>
<dbReference type="GO" id="GO:0008800">
    <property type="term" value="F:beta-lactamase activity"/>
    <property type="evidence" value="ECO:0007669"/>
    <property type="project" value="UniProtKB-EC"/>
</dbReference>
<feature type="region of interest" description="Disordered" evidence="14">
    <location>
        <begin position="1"/>
        <end position="110"/>
    </location>
</feature>
<evidence type="ECO:0000256" key="9">
    <source>
        <dbReference type="ARBA" id="ARBA00023204"/>
    </source>
</evidence>
<gene>
    <name evidence="16" type="primary">DCLRE1A</name>
</gene>
<feature type="region of interest" description="Disordered" evidence="14">
    <location>
        <begin position="192"/>
        <end position="305"/>
    </location>
</feature>
<reference evidence="16" key="2">
    <citation type="submission" date="2025-09" db="UniProtKB">
        <authorList>
            <consortium name="Ensembl"/>
        </authorList>
    </citation>
    <scope>IDENTIFICATION</scope>
</reference>
<evidence type="ECO:0000256" key="12">
    <source>
        <dbReference type="ARBA" id="ARBA00078423"/>
    </source>
</evidence>
<dbReference type="GO" id="GO:0005634">
    <property type="term" value="C:nucleus"/>
    <property type="evidence" value="ECO:0007669"/>
    <property type="project" value="UniProtKB-SubCell"/>
</dbReference>
<feature type="compositionally biased region" description="Basic and acidic residues" evidence="14">
    <location>
        <begin position="553"/>
        <end position="563"/>
    </location>
</feature>
<dbReference type="SUPFAM" id="SSF56281">
    <property type="entry name" value="Metallo-hydrolase/oxidoreductase"/>
    <property type="match status" value="1"/>
</dbReference>